<reference evidence="2" key="1">
    <citation type="submission" date="2019-11" db="EMBL/GenBank/DDBJ databases">
        <title>Leishmania tarentolae CDS.</title>
        <authorList>
            <person name="Goto Y."/>
            <person name="Yamagishi J."/>
        </authorList>
    </citation>
    <scope>NUCLEOTIDE SEQUENCE [LARGE SCALE GENOMIC DNA]</scope>
    <source>
        <strain evidence="2">Parrot Tar II</strain>
    </source>
</reference>
<evidence type="ECO:0000313" key="3">
    <source>
        <dbReference type="Proteomes" id="UP000419144"/>
    </source>
</evidence>
<comment type="caution">
    <text evidence="2">The sequence shown here is derived from an EMBL/GenBank/DDBJ whole genome shotgun (WGS) entry which is preliminary data.</text>
</comment>
<dbReference type="Proteomes" id="UP000419144">
    <property type="component" value="Unassembled WGS sequence"/>
</dbReference>
<keyword evidence="1" id="KW-0732">Signal</keyword>
<name>A0A640KAP7_LEITA</name>
<evidence type="ECO:0000313" key="2">
    <source>
        <dbReference type="EMBL" id="GET86175.1"/>
    </source>
</evidence>
<evidence type="ECO:0008006" key="4">
    <source>
        <dbReference type="Google" id="ProtNLM"/>
    </source>
</evidence>
<gene>
    <name evidence="2" type="ORF">LtaPh_0804431</name>
</gene>
<feature type="signal peptide" evidence="1">
    <location>
        <begin position="1"/>
        <end position="21"/>
    </location>
</feature>
<sequence>MPITLLPLLHLLFARFGVRLGLLCRRLFHLQGLADAHLRRAAAEAAGREGHKGERECHHEQHSTASLRAQLMVIRQRGRNDELVALRVARQAGDEATVLARARGRAHHQTARAEHIREVERLAHAAAVGDHIGHDIDFRWREASAFVDVAHVECAVYTPPELCEAVLQLVTRDVAALHPDSAVAQCAVGLHVRACDGTGADTSLHHALLVGRYRVVGQHTVHISNRRHVHRTGRDRWRRVKNEALLLCNGAVRACQPHTRGERKETIVARKA</sequence>
<dbReference type="AlphaFoldDB" id="A0A640KAP7"/>
<protein>
    <recommendedName>
        <fullName evidence="4">Secreted protein</fullName>
    </recommendedName>
</protein>
<proteinExistence type="predicted"/>
<keyword evidence="3" id="KW-1185">Reference proteome</keyword>
<feature type="chain" id="PRO_5024895856" description="Secreted protein" evidence="1">
    <location>
        <begin position="22"/>
        <end position="272"/>
    </location>
</feature>
<dbReference type="EMBL" id="BLBS01000009">
    <property type="protein sequence ID" value="GET86175.1"/>
    <property type="molecule type" value="Genomic_DNA"/>
</dbReference>
<organism evidence="2 3">
    <name type="scientific">Leishmania tarentolae</name>
    <name type="common">Sauroleishmania tarentolae</name>
    <dbReference type="NCBI Taxonomy" id="5689"/>
    <lineage>
        <taxon>Eukaryota</taxon>
        <taxon>Discoba</taxon>
        <taxon>Euglenozoa</taxon>
        <taxon>Kinetoplastea</taxon>
        <taxon>Metakinetoplastina</taxon>
        <taxon>Trypanosomatida</taxon>
        <taxon>Trypanosomatidae</taxon>
        <taxon>Leishmaniinae</taxon>
        <taxon>Leishmania</taxon>
        <taxon>lizard Leishmania</taxon>
    </lineage>
</organism>
<evidence type="ECO:0000256" key="1">
    <source>
        <dbReference type="SAM" id="SignalP"/>
    </source>
</evidence>
<dbReference type="VEuPathDB" id="TriTrypDB:LtaPh_0804431"/>
<accession>A0A640KAP7</accession>